<feature type="compositionally biased region" description="Gly residues" evidence="1">
    <location>
        <begin position="455"/>
        <end position="488"/>
    </location>
</feature>
<dbReference type="PANTHER" id="PTHR23093:SF18">
    <property type="entry name" value="GLUTAMATE RICH 6"/>
    <property type="match status" value="1"/>
</dbReference>
<name>A0A7J7KD62_BUGNE</name>
<dbReference type="InterPro" id="IPR029281">
    <property type="entry name" value="FAM194_C"/>
</dbReference>
<organism evidence="3 4">
    <name type="scientific">Bugula neritina</name>
    <name type="common">Brown bryozoan</name>
    <name type="synonym">Sertularia neritina</name>
    <dbReference type="NCBI Taxonomy" id="10212"/>
    <lineage>
        <taxon>Eukaryota</taxon>
        <taxon>Metazoa</taxon>
        <taxon>Spiralia</taxon>
        <taxon>Lophotrochozoa</taxon>
        <taxon>Bryozoa</taxon>
        <taxon>Gymnolaemata</taxon>
        <taxon>Cheilostomatida</taxon>
        <taxon>Flustrina</taxon>
        <taxon>Buguloidea</taxon>
        <taxon>Bugulidae</taxon>
        <taxon>Bugula</taxon>
    </lineage>
</organism>
<feature type="compositionally biased region" description="Polar residues" evidence="1">
    <location>
        <begin position="218"/>
        <end position="234"/>
    </location>
</feature>
<protein>
    <submittedName>
        <fullName evidence="3">ERICH6</fullName>
    </submittedName>
</protein>
<evidence type="ECO:0000313" key="3">
    <source>
        <dbReference type="EMBL" id="KAF6036602.1"/>
    </source>
</evidence>
<feature type="compositionally biased region" description="Polar residues" evidence="1">
    <location>
        <begin position="60"/>
        <end position="80"/>
    </location>
</feature>
<dbReference type="Pfam" id="PF14977">
    <property type="entry name" value="FAM194"/>
    <property type="match status" value="1"/>
</dbReference>
<comment type="caution">
    <text evidence="3">The sequence shown here is derived from an EMBL/GenBank/DDBJ whole genome shotgun (WGS) entry which is preliminary data.</text>
</comment>
<feature type="compositionally biased region" description="Acidic residues" evidence="1">
    <location>
        <begin position="553"/>
        <end position="565"/>
    </location>
</feature>
<feature type="region of interest" description="Disordered" evidence="1">
    <location>
        <begin position="428"/>
        <end position="488"/>
    </location>
</feature>
<evidence type="ECO:0000256" key="1">
    <source>
        <dbReference type="SAM" id="MobiDB-lite"/>
    </source>
</evidence>
<dbReference type="PANTHER" id="PTHR23093">
    <property type="entry name" value="SIMILAR TO CHROMOSOME 3 OPEN READING FRAME 20"/>
    <property type="match status" value="1"/>
</dbReference>
<reference evidence="3" key="1">
    <citation type="submission" date="2020-06" db="EMBL/GenBank/DDBJ databases">
        <title>Draft genome of Bugula neritina, a colonial animal packing powerful symbionts and potential medicines.</title>
        <authorList>
            <person name="Rayko M."/>
        </authorList>
    </citation>
    <scope>NUCLEOTIDE SEQUENCE [LARGE SCALE GENOMIC DNA]</scope>
    <source>
        <strain evidence="3">Kwan_BN1</strain>
    </source>
</reference>
<feature type="region of interest" description="Disordered" evidence="1">
    <location>
        <begin position="1"/>
        <end position="162"/>
    </location>
</feature>
<keyword evidence="4" id="KW-1185">Reference proteome</keyword>
<feature type="compositionally biased region" description="Basic and acidic residues" evidence="1">
    <location>
        <begin position="108"/>
        <end position="122"/>
    </location>
</feature>
<feature type="compositionally biased region" description="Basic and acidic residues" evidence="1">
    <location>
        <begin position="428"/>
        <end position="442"/>
    </location>
</feature>
<feature type="region of interest" description="Disordered" evidence="1">
    <location>
        <begin position="285"/>
        <end position="310"/>
    </location>
</feature>
<feature type="region of interest" description="Disordered" evidence="1">
    <location>
        <begin position="216"/>
        <end position="261"/>
    </location>
</feature>
<feature type="compositionally biased region" description="Polar residues" evidence="1">
    <location>
        <begin position="40"/>
        <end position="51"/>
    </location>
</feature>
<evidence type="ECO:0000313" key="4">
    <source>
        <dbReference type="Proteomes" id="UP000593567"/>
    </source>
</evidence>
<dbReference type="EMBL" id="VXIV02000696">
    <property type="protein sequence ID" value="KAF6036602.1"/>
    <property type="molecule type" value="Genomic_DNA"/>
</dbReference>
<accession>A0A7J7KD62</accession>
<feature type="compositionally biased region" description="Basic and acidic residues" evidence="1">
    <location>
        <begin position="143"/>
        <end position="160"/>
    </location>
</feature>
<feature type="compositionally biased region" description="Basic and acidic residues" evidence="1">
    <location>
        <begin position="15"/>
        <end position="37"/>
    </location>
</feature>
<dbReference type="Proteomes" id="UP000593567">
    <property type="component" value="Unassembled WGS sequence"/>
</dbReference>
<sequence length="872" mass="95843">MSTCSYVNLEITMSEEIKPEPSSETKELDKKLEDDTKSSFAGQSGSNTQFHESPVAVSPLPQSGSESSLKDPTQLPSMQRPSPPHSAKSSDVLKLKPLPPITTANTVSEEKVSTKTKDKDEFASVTESELGEGDKNTLSSDDEAAKDVANKKKHETDMKKTSSLLSCTVETQTDWSWTETMKVLRQHQQLYLDEEVNMEGDAEPLESAGRLSIGSKASKVSKSGTLVSQGSRRLSTAPKDKAADKVEQESSITGPVDESPPEVMTTLVLPYRDDEYGVPVLQFSESDSDSETETTVTKAKSKTLPNIGPPQILQYKRDLNQPIKAVSQANDVTKEDGSSQKEAEGLIDIDSVNEMITFTGNCEFCGNTIKPFPTLHQQQILSPQELYCCDEFANFVRLAILPPPPNAHLIDVKPHAHFGSKQARAAAREKAQARIREREMQKVQHSHQSANNLSVGGGSNTGGGGTGGGGGGGGPSGAGGGSGGVSGAPQQLGGGNMFAYARAMKTINFQLSSQKCIDEGYVIRAPSPLLDQEVVANPFEIEPLEWYTSAGDATEESEEVSQDEDGAFHYDKNRPPPRKQCVERYYPDEAKFLTMFPDGTGNVFYPNGQLAISVSSVSPGQFTYLVYNTQTEEGQPQQLLAEFEPDAVATCYHRSGNIRLFLDQLGGLECHPNGSRKRRWHWLDQSTHAHAPPVQPLCFALNKYIGIRVLNQDNISMTFLSYQRSCRFNVGVKLKLIHPENIPIGEQFEEDSIYMKEKANHVSGLLDKIENLLKYPHSSRAQKIQLPKRVTIQAERIEKQKTRVKLAKAQEKMRKTKKYTRPLPPIEQNDIDPVLITETGEVVASHRGGGRQSKHPVVIEVLQVEYSVLQII</sequence>
<gene>
    <name evidence="3" type="ORF">EB796_005081</name>
</gene>
<proteinExistence type="predicted"/>
<feature type="region of interest" description="Disordered" evidence="1">
    <location>
        <begin position="551"/>
        <end position="574"/>
    </location>
</feature>
<dbReference type="AlphaFoldDB" id="A0A7J7KD62"/>
<feature type="domain" description="FAM194 C-terminal" evidence="2">
    <location>
        <begin position="580"/>
        <end position="784"/>
    </location>
</feature>
<feature type="compositionally biased region" description="Basic and acidic residues" evidence="1">
    <location>
        <begin position="238"/>
        <end position="248"/>
    </location>
</feature>
<dbReference type="OrthoDB" id="527209at2759"/>
<evidence type="ECO:0000259" key="2">
    <source>
        <dbReference type="Pfam" id="PF14977"/>
    </source>
</evidence>